<protein>
    <recommendedName>
        <fullName evidence="3">DUF829 domain-containing protein</fullName>
    </recommendedName>
</protein>
<dbReference type="Proteomes" id="UP001293254">
    <property type="component" value="Unassembled WGS sequence"/>
</dbReference>
<dbReference type="AlphaFoldDB" id="A0AAE1YR10"/>
<comment type="caution">
    <text evidence="1">The sequence shown here is derived from an EMBL/GenBank/DDBJ whole genome shotgun (WGS) entry which is preliminary data.</text>
</comment>
<sequence>MVFLIRSVSSRMLTRLTHRIQYPIPGNIGKDALLHCHLTNSDIDFSNLDYSVYGDDNDSNMVTLYLWGCVIAIQEKKRKLSCNYVYPCSGIYTLGPSLLSDATAKARRRPARALAVGGLHACLLAVACLCSGNYSLEAENMWGFGGKVYWGMKERRGKGEGIVVVFAWTPSEDKHLKNYVHLYSSLGWNSLVCHSQFLNLFFPDKAASLALEIVNELVQELKLRPCPVVFASFSGGSKACMYKVLEIIEGKCEEQINLDDHRLIRDCVSGHIYDSTPLDFVSDLGTRFALHPTVLKMSRPPPLVSWIANGISSSLDALFLGRFELQRADYWQTLYSTVSMAAPYLILCSEDDNLAPFQVISNFATRLKDLGADVKLVKWTNSSHIGHFRHYPEEYEAAVTDLLGKAAVRYSQRMRQLEGEKLGMEGIHDEISDPFCHLRQAAAKSSQSFQRIALDLNDNFLAPSSFGYHEDRDVGSVPDEHKEHYVPLSSRPKINAHGVLGEFLFDACVPKNVEDWDLKSSPSLRRAPFASRRRHSPFNPIKCIRRSRL</sequence>
<organism evidence="1 2">
    <name type="scientific">Sesamum alatum</name>
    <dbReference type="NCBI Taxonomy" id="300844"/>
    <lineage>
        <taxon>Eukaryota</taxon>
        <taxon>Viridiplantae</taxon>
        <taxon>Streptophyta</taxon>
        <taxon>Embryophyta</taxon>
        <taxon>Tracheophyta</taxon>
        <taxon>Spermatophyta</taxon>
        <taxon>Magnoliopsida</taxon>
        <taxon>eudicotyledons</taxon>
        <taxon>Gunneridae</taxon>
        <taxon>Pentapetalae</taxon>
        <taxon>asterids</taxon>
        <taxon>lamiids</taxon>
        <taxon>Lamiales</taxon>
        <taxon>Pedaliaceae</taxon>
        <taxon>Sesamum</taxon>
    </lineage>
</organism>
<evidence type="ECO:0000313" key="1">
    <source>
        <dbReference type="EMBL" id="KAK4434446.1"/>
    </source>
</evidence>
<name>A0AAE1YR10_9LAMI</name>
<proteinExistence type="predicted"/>
<dbReference type="PANTHER" id="PTHR12265:SF0">
    <property type="entry name" value="EXPRESSED PROTEIN"/>
    <property type="match status" value="1"/>
</dbReference>
<evidence type="ECO:0000313" key="2">
    <source>
        <dbReference type="Proteomes" id="UP001293254"/>
    </source>
</evidence>
<dbReference type="InterPro" id="IPR008547">
    <property type="entry name" value="DUF829_TMEM53"/>
</dbReference>
<dbReference type="SUPFAM" id="SSF53474">
    <property type="entry name" value="alpha/beta-Hydrolases"/>
    <property type="match status" value="1"/>
</dbReference>
<dbReference type="EMBL" id="JACGWO010000002">
    <property type="protein sequence ID" value="KAK4434446.1"/>
    <property type="molecule type" value="Genomic_DNA"/>
</dbReference>
<gene>
    <name evidence="1" type="ORF">Salat_0607400</name>
</gene>
<keyword evidence="2" id="KW-1185">Reference proteome</keyword>
<evidence type="ECO:0008006" key="3">
    <source>
        <dbReference type="Google" id="ProtNLM"/>
    </source>
</evidence>
<dbReference type="InterPro" id="IPR029058">
    <property type="entry name" value="AB_hydrolase_fold"/>
</dbReference>
<reference evidence="1" key="1">
    <citation type="submission" date="2020-06" db="EMBL/GenBank/DDBJ databases">
        <authorList>
            <person name="Li T."/>
            <person name="Hu X."/>
            <person name="Zhang T."/>
            <person name="Song X."/>
            <person name="Zhang H."/>
            <person name="Dai N."/>
            <person name="Sheng W."/>
            <person name="Hou X."/>
            <person name="Wei L."/>
        </authorList>
    </citation>
    <scope>NUCLEOTIDE SEQUENCE</scope>
    <source>
        <strain evidence="1">3651</strain>
        <tissue evidence="1">Leaf</tissue>
    </source>
</reference>
<accession>A0AAE1YR10</accession>
<dbReference type="PANTHER" id="PTHR12265">
    <property type="entry name" value="TRANSMEMBRANE PROTEIN 53"/>
    <property type="match status" value="1"/>
</dbReference>
<reference evidence="1" key="2">
    <citation type="journal article" date="2024" name="Plant">
        <title>Genomic evolution and insights into agronomic trait innovations of Sesamum species.</title>
        <authorList>
            <person name="Miao H."/>
            <person name="Wang L."/>
            <person name="Qu L."/>
            <person name="Liu H."/>
            <person name="Sun Y."/>
            <person name="Le M."/>
            <person name="Wang Q."/>
            <person name="Wei S."/>
            <person name="Zheng Y."/>
            <person name="Lin W."/>
            <person name="Duan Y."/>
            <person name="Cao H."/>
            <person name="Xiong S."/>
            <person name="Wang X."/>
            <person name="Wei L."/>
            <person name="Li C."/>
            <person name="Ma Q."/>
            <person name="Ju M."/>
            <person name="Zhao R."/>
            <person name="Li G."/>
            <person name="Mu C."/>
            <person name="Tian Q."/>
            <person name="Mei H."/>
            <person name="Zhang T."/>
            <person name="Gao T."/>
            <person name="Zhang H."/>
        </authorList>
    </citation>
    <scope>NUCLEOTIDE SEQUENCE</scope>
    <source>
        <strain evidence="1">3651</strain>
    </source>
</reference>
<dbReference type="Pfam" id="PF05705">
    <property type="entry name" value="DUF829"/>
    <property type="match status" value="1"/>
</dbReference>